<evidence type="ECO:0000313" key="2">
    <source>
        <dbReference type="Proteomes" id="UP000186176"/>
    </source>
</evidence>
<name>A0A1J4MLD2_9CRYT</name>
<dbReference type="GeneID" id="39979951"/>
<gene>
    <name evidence="1" type="ORF">cubi_03159</name>
</gene>
<protein>
    <submittedName>
        <fullName evidence="1">Uncharacterized protein</fullName>
    </submittedName>
</protein>
<comment type="caution">
    <text evidence="1">The sequence shown here is derived from an EMBL/GenBank/DDBJ whole genome shotgun (WGS) entry which is preliminary data.</text>
</comment>
<dbReference type="VEuPathDB" id="CryptoDB:cubi_03159"/>
<dbReference type="OrthoDB" id="340010at2759"/>
<proteinExistence type="predicted"/>
<accession>A0A1J4MLD2</accession>
<dbReference type="EMBL" id="LRBP01000006">
    <property type="protein sequence ID" value="OII75049.1"/>
    <property type="molecule type" value="Genomic_DNA"/>
</dbReference>
<organism evidence="1 2">
    <name type="scientific">Cryptosporidium ubiquitum</name>
    <dbReference type="NCBI Taxonomy" id="857276"/>
    <lineage>
        <taxon>Eukaryota</taxon>
        <taxon>Sar</taxon>
        <taxon>Alveolata</taxon>
        <taxon>Apicomplexa</taxon>
        <taxon>Conoidasida</taxon>
        <taxon>Coccidia</taxon>
        <taxon>Eucoccidiorida</taxon>
        <taxon>Eimeriorina</taxon>
        <taxon>Cryptosporidiidae</taxon>
        <taxon>Cryptosporidium</taxon>
    </lineage>
</organism>
<reference evidence="1 2" key="1">
    <citation type="submission" date="2016-10" db="EMBL/GenBank/DDBJ databases">
        <title>Reductive evolution of mitochondrial metabolism and differential evolution of invasion-related proteins in Cryptosporidium.</title>
        <authorList>
            <person name="Liu S."/>
            <person name="Roellig D.M."/>
            <person name="Guo Y."/>
            <person name="Li N."/>
            <person name="Frace M.A."/>
            <person name="Tang K."/>
            <person name="Zhang L."/>
            <person name="Feng Y."/>
            <person name="Xiao L."/>
        </authorList>
    </citation>
    <scope>NUCLEOTIDE SEQUENCE [LARGE SCALE GENOMIC DNA]</scope>
    <source>
        <strain evidence="1">39726</strain>
    </source>
</reference>
<evidence type="ECO:0000313" key="1">
    <source>
        <dbReference type="EMBL" id="OII75049.1"/>
    </source>
</evidence>
<dbReference type="Proteomes" id="UP000186176">
    <property type="component" value="Unassembled WGS sequence"/>
</dbReference>
<keyword evidence="2" id="KW-1185">Reference proteome</keyword>
<sequence>MSEKDKIVHAKNQMSSDVLKVRYRRELSSLSLEPQSHQSFDKKSLAIWLFEWYDSKGRKLPYGNNEKRLNEIPEEELKFFHEILKELPGDFPMIRYSVLWSKWLFPNVKIRNSRESFNNWLSIMKIMEQRFPSVYVNDVDPLVNLLSDYLDSASPNEFELCYVGVKLLGKLVSMYIPPRKGFTIVSGRLLESFRTFYEKENLEIPFVLEIRHEITQLIQFCVSNNHLPSFTSILKNEVLAITRNLKQNQSNKQISSSNYTLIFYKTLITKDSKFDCFLPLIIKKIHDVEKSIYREAQISNNIGGEYLLFFLYLSINLAEQKDFYEKVKYLNECFNFFINVNTFNIRESNDEFGNNFKLRIYELIFSKLQECISKGNLNQSIWKTIENSIIIDPIKCLKLLPDIFLSNKAKKSIIPNSLQTYHKDSNYGPLEVILDFISSEDIHLKNSDFLNSQSSVSSSLKICISKYILTFIKLHDLPLFFNAISELISKDINPKDIHKFEDIFLSTEVLQTIKNNIAFSVLPGQTSDIINSFLGLLKGNSSESFLYECISNSWIGILMITIQITEPSIPNLEEAVRQIHQYIKDTDSNGLFSENSKIIQTTCTLGLIHLLRKLLSWNIERKSEFFEMINYHYDKVLNENYWGSCNEKDSLYSPFNVYITLVHLITLITKLRDSGSLKRDDFKKIFVLYGQILNLYSDLDIDDPSWKVRINKILTKFILLNISHLKGIDKYIKDYVEGNDQFSNLDLFLKSLYEQYIEKNDVPNSLFNSFVQIPYLPSIMIDITLEELNNNFLETGSRKKRKLSLDNVSGESSILMFHDLKILDFWNRKEIVSYFLNNRTELLVEDIFSKISKLYLNLIFREDYVSSLKQDQISRRHSLEKALEGIIRWITLEGEVGADDFVKILSQFFFNKENGKQNILAKYLDLISRVETNSKMSQDLNYILKKSIKCVSRSEKDSKRIMDLVINQMESLDWWWWMNVKKNNEDLLIEKRSWLNQIQLCIDLCSEESFESMKGMVMKNINIFQILKSLKHKLKEKKKIELLYSTKICEFYLGIHPEIQNWEFDPGEESSETQENWPLPRINTLIKILSGILNKIQKILEDSENSKKLLKECFILIDLIISYLKQVIQITKNTLLDLKKNQEFMKLCFGSLEKVYSETFKLFLELIRVNLEFGIYGIDQEDHETLNYRNHFKNVSEWSRYFVKCILEGSSIRKEDYSHLPHIYRQMDIYEIISNLVNSSVTSLLNHAINESMIKVNFTRETNLFLFLSYLDLFWGIIRNKGQIYKCLSPCLRGNLFCKISSWGTSDKLEFSIVVMISRLVDYIEKRQPNLRIEYILCTFSFIRLSNIISILYSCCVRCYITEVKENPRSSLNNSLIIPISNMLLVISSRLSNIGLGLRLEDLESIVKKERMDENTRESFYMALFECLMISPYIPLYTLLNPLWDQSNRKKNRNQNTTGHLDVWISQFHLIEESLKNLVNLGDQISFQPIGIKLYTLNNKRISRLYPLIVSQITKNKVQRYSISLACDLINYINIINKRLEFLEENNEEFRDIMNLNIKIIKSSCLNPILSVIDDHCKQSLFTMLKDEQRIIFKQINKKNSELSSLSKLEG</sequence>
<dbReference type="RefSeq" id="XP_028876179.1">
    <property type="nucleotide sequence ID" value="XM_029020172.1"/>
</dbReference>